<proteinExistence type="predicted"/>
<keyword evidence="2" id="KW-0031">Aminopeptidase</keyword>
<dbReference type="Gene3D" id="1.25.50.20">
    <property type="match status" value="1"/>
</dbReference>
<gene>
    <name evidence="2" type="ORF">Ocin01_14182</name>
</gene>
<feature type="domain" description="ERAP1-like C-terminal" evidence="1">
    <location>
        <begin position="1"/>
        <end position="108"/>
    </location>
</feature>
<dbReference type="GO" id="GO:0004177">
    <property type="term" value="F:aminopeptidase activity"/>
    <property type="evidence" value="ECO:0007669"/>
    <property type="project" value="UniProtKB-KW"/>
</dbReference>
<reference evidence="2 3" key="1">
    <citation type="journal article" date="2016" name="Genome Biol. Evol.">
        <title>Gene Family Evolution Reflects Adaptation to Soil Environmental Stressors in the Genome of the Collembolan Orchesella cincta.</title>
        <authorList>
            <person name="Faddeeva-Vakhrusheva A."/>
            <person name="Derks M.F."/>
            <person name="Anvar S.Y."/>
            <person name="Agamennone V."/>
            <person name="Suring W."/>
            <person name="Smit S."/>
            <person name="van Straalen N.M."/>
            <person name="Roelofs D."/>
        </authorList>
    </citation>
    <scope>NUCLEOTIDE SEQUENCE [LARGE SCALE GENOMIC DNA]</scope>
    <source>
        <tissue evidence="2">Mixed pool</tissue>
    </source>
</reference>
<keyword evidence="2" id="KW-0645">Protease</keyword>
<evidence type="ECO:0000259" key="1">
    <source>
        <dbReference type="Pfam" id="PF11838"/>
    </source>
</evidence>
<feature type="non-terminal residue" evidence="2">
    <location>
        <position position="1"/>
    </location>
</feature>
<keyword evidence="2" id="KW-0378">Hydrolase</keyword>
<accession>A0A1D2MI36</accession>
<dbReference type="Pfam" id="PF11838">
    <property type="entry name" value="ERAP1_C"/>
    <property type="match status" value="1"/>
</dbReference>
<dbReference type="EMBL" id="LJIJ01001213">
    <property type="protein sequence ID" value="ODM92504.1"/>
    <property type="molecule type" value="Genomic_DNA"/>
</dbReference>
<dbReference type="InterPro" id="IPR024571">
    <property type="entry name" value="ERAP1-like_C_dom"/>
</dbReference>
<comment type="caution">
    <text evidence="2">The sequence shown here is derived from an EMBL/GenBank/DDBJ whole genome shotgun (WGS) entry which is preliminary data.</text>
</comment>
<name>A0A1D2MI36_ORCCI</name>
<evidence type="ECO:0000313" key="2">
    <source>
        <dbReference type="EMBL" id="ODM92504.1"/>
    </source>
</evidence>
<organism evidence="2 3">
    <name type="scientific">Orchesella cincta</name>
    <name type="common">Springtail</name>
    <name type="synonym">Podura cincta</name>
    <dbReference type="NCBI Taxonomy" id="48709"/>
    <lineage>
        <taxon>Eukaryota</taxon>
        <taxon>Metazoa</taxon>
        <taxon>Ecdysozoa</taxon>
        <taxon>Arthropoda</taxon>
        <taxon>Hexapoda</taxon>
        <taxon>Collembola</taxon>
        <taxon>Entomobryomorpha</taxon>
        <taxon>Entomobryoidea</taxon>
        <taxon>Orchesellidae</taxon>
        <taxon>Orchesellinae</taxon>
        <taxon>Orchesella</taxon>
    </lineage>
</organism>
<evidence type="ECO:0000313" key="3">
    <source>
        <dbReference type="Proteomes" id="UP000094527"/>
    </source>
</evidence>
<protein>
    <submittedName>
        <fullName evidence="2">Aminopeptidase N</fullName>
    </submittedName>
</protein>
<keyword evidence="3" id="KW-1185">Reference proteome</keyword>
<dbReference type="AlphaFoldDB" id="A0A1D2MI36"/>
<sequence length="108" mass="12727">IHADEQAILYCNAIKTASESKLETFWSFFENQYFKEPYSEQRNKYLKALSCVTSKGHIERLLTWTTNDTLDFHDVDRVLLLKYVIANPVGRDIVLKFLDENFSALYKR</sequence>
<dbReference type="Proteomes" id="UP000094527">
    <property type="component" value="Unassembled WGS sequence"/>
</dbReference>